<dbReference type="AlphaFoldDB" id="A0A0P7CBL9"/>
<dbReference type="Pfam" id="PF00753">
    <property type="entry name" value="Lactamase_B"/>
    <property type="match status" value="1"/>
</dbReference>
<evidence type="ECO:0000256" key="3">
    <source>
        <dbReference type="ARBA" id="ARBA00004418"/>
    </source>
</evidence>
<evidence type="ECO:0000256" key="12">
    <source>
        <dbReference type="ARBA" id="ARBA00023251"/>
    </source>
</evidence>
<evidence type="ECO:0000256" key="8">
    <source>
        <dbReference type="ARBA" id="ARBA00022729"/>
    </source>
</evidence>
<comment type="subcellular location">
    <subcellularLocation>
        <location evidence="3">Periplasm</location>
    </subcellularLocation>
</comment>
<accession>A0A0P7CBL9</accession>
<comment type="subunit">
    <text evidence="5">Monomer.</text>
</comment>
<protein>
    <recommendedName>
        <fullName evidence="6">beta-lactamase</fullName>
        <ecNumber evidence="6">3.5.2.6</ecNumber>
    </recommendedName>
</protein>
<evidence type="ECO:0000256" key="6">
    <source>
        <dbReference type="ARBA" id="ARBA00012865"/>
    </source>
</evidence>
<sequence>MAAVAPAQYAFKGEMVSLNQIGDNSYVHLSYLQTNDFGNVGCNGMVIIKGKKAYIFDTPATKEATGELLKYLMDEKGLKVAAIIPTHFHADCLAGLALCHAKEIESIAHERTKKLAEKKQLELPKNTFNRDIAKLKLKGLSLFYPGEGHTSDNIVAYYEPDMILFGGCLIKSDGAGKGNLEDANTSTWSSSVRKVKKHYPKMQKVIPGHGDSAGPELLDYTIRLFAEY</sequence>
<evidence type="ECO:0000313" key="15">
    <source>
        <dbReference type="Proteomes" id="UP000050454"/>
    </source>
</evidence>
<evidence type="ECO:0000256" key="1">
    <source>
        <dbReference type="ARBA" id="ARBA00001526"/>
    </source>
</evidence>
<dbReference type="InterPro" id="IPR050855">
    <property type="entry name" value="NDM-1-like"/>
</dbReference>
<comment type="cofactor">
    <cofactor evidence="2">
        <name>Zn(2+)</name>
        <dbReference type="ChEBI" id="CHEBI:29105"/>
    </cofactor>
</comment>
<dbReference type="SUPFAM" id="SSF56281">
    <property type="entry name" value="Metallo-hydrolase/oxidoreductase"/>
    <property type="match status" value="1"/>
</dbReference>
<comment type="catalytic activity">
    <reaction evidence="1">
        <text>a beta-lactam + H2O = a substituted beta-amino acid</text>
        <dbReference type="Rhea" id="RHEA:20401"/>
        <dbReference type="ChEBI" id="CHEBI:15377"/>
        <dbReference type="ChEBI" id="CHEBI:35627"/>
        <dbReference type="ChEBI" id="CHEBI:140347"/>
        <dbReference type="EC" id="3.5.2.6"/>
    </reaction>
</comment>
<reference evidence="14 15" key="1">
    <citation type="submission" date="2015-07" db="EMBL/GenBank/DDBJ databases">
        <title>The draft genome sequence of Leadbetterella sp. JN14-9.</title>
        <authorList>
            <person name="Liu Y."/>
            <person name="Du J."/>
            <person name="Shao Z."/>
        </authorList>
    </citation>
    <scope>NUCLEOTIDE SEQUENCE [LARGE SCALE GENOMIC DNA]</scope>
    <source>
        <strain evidence="14 15">JN14-9</strain>
    </source>
</reference>
<evidence type="ECO:0000256" key="2">
    <source>
        <dbReference type="ARBA" id="ARBA00001947"/>
    </source>
</evidence>
<evidence type="ECO:0000256" key="5">
    <source>
        <dbReference type="ARBA" id="ARBA00011245"/>
    </source>
</evidence>
<dbReference type="STRING" id="1605367.AFM12_01520"/>
<keyword evidence="15" id="KW-1185">Reference proteome</keyword>
<dbReference type="EMBL" id="LGTQ01000005">
    <property type="protein sequence ID" value="KPM50104.1"/>
    <property type="molecule type" value="Genomic_DNA"/>
</dbReference>
<keyword evidence="11" id="KW-0862">Zinc</keyword>
<proteinExistence type="inferred from homology"/>
<dbReference type="PANTHER" id="PTHR42951:SF4">
    <property type="entry name" value="ACYL-COENZYME A THIOESTERASE MBLAC2"/>
    <property type="match status" value="1"/>
</dbReference>
<keyword evidence="7" id="KW-0479">Metal-binding</keyword>
<keyword evidence="9" id="KW-0574">Periplasm</keyword>
<dbReference type="GO" id="GO:0017001">
    <property type="term" value="P:antibiotic catabolic process"/>
    <property type="evidence" value="ECO:0007669"/>
    <property type="project" value="UniProtKB-ARBA"/>
</dbReference>
<evidence type="ECO:0000256" key="7">
    <source>
        <dbReference type="ARBA" id="ARBA00022723"/>
    </source>
</evidence>
<evidence type="ECO:0000256" key="4">
    <source>
        <dbReference type="ARBA" id="ARBA00005250"/>
    </source>
</evidence>
<evidence type="ECO:0000313" key="14">
    <source>
        <dbReference type="EMBL" id="KPM50104.1"/>
    </source>
</evidence>
<evidence type="ECO:0000256" key="11">
    <source>
        <dbReference type="ARBA" id="ARBA00022833"/>
    </source>
</evidence>
<feature type="domain" description="Metallo-beta-lactamase" evidence="13">
    <location>
        <begin position="41"/>
        <end position="209"/>
    </location>
</feature>
<evidence type="ECO:0000256" key="9">
    <source>
        <dbReference type="ARBA" id="ARBA00022764"/>
    </source>
</evidence>
<keyword evidence="12" id="KW-0046">Antibiotic resistance</keyword>
<dbReference type="Gene3D" id="3.60.15.10">
    <property type="entry name" value="Ribonuclease Z/Hydroxyacylglutathione hydrolase-like"/>
    <property type="match status" value="1"/>
</dbReference>
<organism evidence="14 15">
    <name type="scientific">Jiulongibacter sediminis</name>
    <dbReference type="NCBI Taxonomy" id="1605367"/>
    <lineage>
        <taxon>Bacteria</taxon>
        <taxon>Pseudomonadati</taxon>
        <taxon>Bacteroidota</taxon>
        <taxon>Cytophagia</taxon>
        <taxon>Cytophagales</taxon>
        <taxon>Leadbetterellaceae</taxon>
        <taxon>Jiulongibacter</taxon>
    </lineage>
</organism>
<dbReference type="PANTHER" id="PTHR42951">
    <property type="entry name" value="METALLO-BETA-LACTAMASE DOMAIN-CONTAINING"/>
    <property type="match status" value="1"/>
</dbReference>
<dbReference type="InterPro" id="IPR001279">
    <property type="entry name" value="Metallo-B-lactamas"/>
</dbReference>
<keyword evidence="8" id="KW-0732">Signal</keyword>
<comment type="similarity">
    <text evidence="4">Belongs to the metallo-beta-lactamase superfamily. Class-B beta-lactamase family.</text>
</comment>
<gene>
    <name evidence="14" type="ORF">AFM12_01520</name>
</gene>
<dbReference type="InterPro" id="IPR036866">
    <property type="entry name" value="RibonucZ/Hydroxyglut_hydro"/>
</dbReference>
<evidence type="ECO:0000259" key="13">
    <source>
        <dbReference type="SMART" id="SM00849"/>
    </source>
</evidence>
<dbReference type="NCBIfam" id="NF033088">
    <property type="entry name" value="bla_subclass_B1"/>
    <property type="match status" value="1"/>
</dbReference>
<evidence type="ECO:0000256" key="10">
    <source>
        <dbReference type="ARBA" id="ARBA00022801"/>
    </source>
</evidence>
<comment type="caution">
    <text evidence="14">The sequence shown here is derived from an EMBL/GenBank/DDBJ whole genome shotgun (WGS) entry which is preliminary data.</text>
</comment>
<dbReference type="EC" id="3.5.2.6" evidence="6"/>
<name>A0A0P7CBL9_9BACT</name>
<dbReference type="SMART" id="SM00849">
    <property type="entry name" value="Lactamase_B"/>
    <property type="match status" value="1"/>
</dbReference>
<keyword evidence="10" id="KW-0378">Hydrolase</keyword>
<dbReference type="InterPro" id="IPR058199">
    <property type="entry name" value="BlaB//VIM/IMP-1"/>
</dbReference>
<dbReference type="Proteomes" id="UP000050454">
    <property type="component" value="Unassembled WGS sequence"/>
</dbReference>
<dbReference type="PATRIC" id="fig|1605367.3.peg.1642"/>